<dbReference type="AlphaFoldDB" id="A0A8S9LFP7"/>
<evidence type="ECO:0000313" key="10">
    <source>
        <dbReference type="EMBL" id="KAF2604268.1"/>
    </source>
</evidence>
<dbReference type="EMBL" id="QGKY02000094">
    <property type="protein sequence ID" value="KAF2604268.1"/>
    <property type="molecule type" value="Genomic_DNA"/>
</dbReference>
<sequence>MGGLIDLNVTEEQEEETTPSSGSGSLSPCDSSSSASAFGVSGSSSRSSSSGVCLELWHACAGPLISLPKRGSLVLYFPQGHLEQAPDFSAAIYGLPPHVFCRILDVKLHAETATDEVYAQVSLLPESEDIERKVREGVIDVDGGEEDYEVLKRTNTPHMFCKTLTASDTSTHGGFSVPRRAAEDCFPPLDYTQPRPSQELLARDLHGLEWRFRHIYRGQPRRHLLTTGWSAFVNKKKLVSGDAVLFLRGDDGKLRLGVRRASQIEGASAFSSHYNQNMNHNNFAEVAHAISTNSAFNIYYNPKFFRSGFDMQIFQIWKTSETTYLLVVWKTSETTYLKSSGLPGSRLDFSERFGFSDLEDFWDDLLVSRLEVGWKSSGSHLEFSSELPGSRLDFLEVVWTSYKSSGLLTSRLVLSTQVESKLVFVEE</sequence>
<accession>A0A8S9LFP7</accession>
<dbReference type="Gene3D" id="2.40.330.10">
    <property type="entry name" value="DNA-binding pseudobarrel domain"/>
    <property type="match status" value="1"/>
</dbReference>
<evidence type="ECO:0000256" key="1">
    <source>
        <dbReference type="ARBA" id="ARBA00004123"/>
    </source>
</evidence>
<comment type="subcellular location">
    <subcellularLocation>
        <location evidence="1">Nucleus</location>
    </subcellularLocation>
</comment>
<evidence type="ECO:0000256" key="5">
    <source>
        <dbReference type="ARBA" id="ARBA00023163"/>
    </source>
</evidence>
<dbReference type="FunFam" id="2.40.330.10:FF:000001">
    <property type="entry name" value="Auxin response factor"/>
    <property type="match status" value="1"/>
</dbReference>
<evidence type="ECO:0000256" key="4">
    <source>
        <dbReference type="ARBA" id="ARBA00023125"/>
    </source>
</evidence>
<evidence type="ECO:0000256" key="8">
    <source>
        <dbReference type="SAM" id="MobiDB-lite"/>
    </source>
</evidence>
<keyword evidence="6" id="KW-0539">Nucleus</keyword>
<dbReference type="InterPro" id="IPR044835">
    <property type="entry name" value="ARF_plant"/>
</dbReference>
<organism evidence="10">
    <name type="scientific">Brassica cretica</name>
    <name type="common">Mustard</name>
    <dbReference type="NCBI Taxonomy" id="69181"/>
    <lineage>
        <taxon>Eukaryota</taxon>
        <taxon>Viridiplantae</taxon>
        <taxon>Streptophyta</taxon>
        <taxon>Embryophyta</taxon>
        <taxon>Tracheophyta</taxon>
        <taxon>Spermatophyta</taxon>
        <taxon>Magnoliopsida</taxon>
        <taxon>eudicotyledons</taxon>
        <taxon>Gunneridae</taxon>
        <taxon>Pentapetalae</taxon>
        <taxon>rosids</taxon>
        <taxon>malvids</taxon>
        <taxon>Brassicales</taxon>
        <taxon>Brassicaceae</taxon>
        <taxon>Brassiceae</taxon>
        <taxon>Brassica</taxon>
    </lineage>
</organism>
<dbReference type="PANTHER" id="PTHR31384">
    <property type="entry name" value="AUXIN RESPONSE FACTOR 4-RELATED"/>
    <property type="match status" value="1"/>
</dbReference>
<gene>
    <name evidence="10" type="ORF">F2Q70_00025168</name>
</gene>
<evidence type="ECO:0000256" key="7">
    <source>
        <dbReference type="ARBA" id="ARBA00023294"/>
    </source>
</evidence>
<dbReference type="GO" id="GO:0003677">
    <property type="term" value="F:DNA binding"/>
    <property type="evidence" value="ECO:0007669"/>
    <property type="project" value="UniProtKB-KW"/>
</dbReference>
<dbReference type="Pfam" id="PF02362">
    <property type="entry name" value="B3"/>
    <property type="match status" value="1"/>
</dbReference>
<dbReference type="SMART" id="SM01019">
    <property type="entry name" value="B3"/>
    <property type="match status" value="1"/>
</dbReference>
<dbReference type="PROSITE" id="PS50863">
    <property type="entry name" value="B3"/>
    <property type="match status" value="1"/>
</dbReference>
<dbReference type="InterPro" id="IPR003340">
    <property type="entry name" value="B3_DNA-bd"/>
</dbReference>
<keyword evidence="5" id="KW-0804">Transcription</keyword>
<keyword evidence="3" id="KW-0805">Transcription regulation</keyword>
<dbReference type="SUPFAM" id="SSF101936">
    <property type="entry name" value="DNA-binding pseudobarrel domain"/>
    <property type="match status" value="1"/>
</dbReference>
<dbReference type="GO" id="GO:0005634">
    <property type="term" value="C:nucleus"/>
    <property type="evidence" value="ECO:0007669"/>
    <property type="project" value="UniProtKB-SubCell"/>
</dbReference>
<dbReference type="GO" id="GO:0006355">
    <property type="term" value="P:regulation of DNA-templated transcription"/>
    <property type="evidence" value="ECO:0007669"/>
    <property type="project" value="InterPro"/>
</dbReference>
<feature type="domain" description="TF-B3" evidence="9">
    <location>
        <begin position="160"/>
        <end position="262"/>
    </location>
</feature>
<evidence type="ECO:0000256" key="6">
    <source>
        <dbReference type="ARBA" id="ARBA00023242"/>
    </source>
</evidence>
<dbReference type="PANTHER" id="PTHR31384:SF5">
    <property type="entry name" value="AUXIN RESPONSE FACTOR 3"/>
    <property type="match status" value="1"/>
</dbReference>
<proteinExistence type="inferred from homology"/>
<reference evidence="10" key="1">
    <citation type="submission" date="2019-12" db="EMBL/GenBank/DDBJ databases">
        <title>Genome sequencing and annotation of Brassica cretica.</title>
        <authorList>
            <person name="Studholme D.J."/>
            <person name="Sarris P.F."/>
        </authorList>
    </citation>
    <scope>NUCLEOTIDE SEQUENCE</scope>
    <source>
        <strain evidence="10">PFS-102/07</strain>
        <tissue evidence="10">Leaf</tissue>
    </source>
</reference>
<evidence type="ECO:0000256" key="2">
    <source>
        <dbReference type="ARBA" id="ARBA00007853"/>
    </source>
</evidence>
<evidence type="ECO:0000256" key="3">
    <source>
        <dbReference type="ARBA" id="ARBA00023015"/>
    </source>
</evidence>
<protein>
    <recommendedName>
        <fullName evidence="9">TF-B3 domain-containing protein</fullName>
    </recommendedName>
</protein>
<dbReference type="CDD" id="cd10017">
    <property type="entry name" value="B3_DNA"/>
    <property type="match status" value="1"/>
</dbReference>
<name>A0A8S9LFP7_BRACR</name>
<comment type="similarity">
    <text evidence="2">Belongs to the ARF family.</text>
</comment>
<dbReference type="GO" id="GO:0009734">
    <property type="term" value="P:auxin-activated signaling pathway"/>
    <property type="evidence" value="ECO:0007669"/>
    <property type="project" value="UniProtKB-KW"/>
</dbReference>
<keyword evidence="7" id="KW-0927">Auxin signaling pathway</keyword>
<keyword evidence="4" id="KW-0238">DNA-binding</keyword>
<dbReference type="InterPro" id="IPR015300">
    <property type="entry name" value="DNA-bd_pseudobarrel_sf"/>
</dbReference>
<comment type="caution">
    <text evidence="10">The sequence shown here is derived from an EMBL/GenBank/DDBJ whole genome shotgun (WGS) entry which is preliminary data.</text>
</comment>
<feature type="region of interest" description="Disordered" evidence="8">
    <location>
        <begin position="1"/>
        <end position="32"/>
    </location>
</feature>
<evidence type="ECO:0000259" key="9">
    <source>
        <dbReference type="PROSITE" id="PS50863"/>
    </source>
</evidence>
<feature type="compositionally biased region" description="Low complexity" evidence="8">
    <location>
        <begin position="20"/>
        <end position="32"/>
    </location>
</feature>